<accession>A0A433JSG1</accession>
<dbReference type="AlphaFoldDB" id="A0A433JSG1"/>
<organism evidence="2 3">
    <name type="scientific">Labedella endophytica</name>
    <dbReference type="NCBI Taxonomy" id="1523160"/>
    <lineage>
        <taxon>Bacteria</taxon>
        <taxon>Bacillati</taxon>
        <taxon>Actinomycetota</taxon>
        <taxon>Actinomycetes</taxon>
        <taxon>Micrococcales</taxon>
        <taxon>Microbacteriaceae</taxon>
        <taxon>Labedella</taxon>
    </lineage>
</organism>
<reference evidence="2 3" key="1">
    <citation type="submission" date="2018-12" db="EMBL/GenBank/DDBJ databases">
        <authorList>
            <person name="Li F."/>
        </authorList>
    </citation>
    <scope>NUCLEOTIDE SEQUENCE [LARGE SCALE GENOMIC DNA]</scope>
    <source>
        <strain evidence="2 3">EGI 6500705</strain>
    </source>
</reference>
<protein>
    <recommendedName>
        <fullName evidence="4">Hemagglutinin</fullName>
    </recommendedName>
</protein>
<feature type="chain" id="PRO_5039554299" description="Hemagglutinin" evidence="1">
    <location>
        <begin position="29"/>
        <end position="893"/>
    </location>
</feature>
<evidence type="ECO:0000313" key="2">
    <source>
        <dbReference type="EMBL" id="RUR01332.1"/>
    </source>
</evidence>
<keyword evidence="3" id="KW-1185">Reference proteome</keyword>
<name>A0A433JSG1_9MICO</name>
<sequence length="893" mass="92886">MHHRSRRTASLIVWALVLALFVPLASVATSTTSAEALVTDGFDPGYIISDERFTDSGSMTNNQVQQFLQAKGASCRSNCLKDYRMATTDRDPVAGRCNGYTGKSTENVANIIKNVAVSCGINPQVLLVMLEKEQGLVTSTAPSSSRYRIAMGYACPDTAPCDTRYYGFFNQVYMAAYQFKVYATSPSSFRYRAGQNNTIQWHPNASCGSSTVYIRNQATASLYNYTPYRPNAAALANPYGTGNSCSSYGNRNFFVKFSDWFGATTAASPEGRINSTIVAPGVVRITGWALDRDSAESIDVHVYVNGRYFRPATANISRPDIGAAFPGYGNAHGFDLFLGLAPGSTEVCVYGISVGGGKNALLECRTVSPISGSPSGAIMAANLEPGGVKLTGWALDPDTLDPAQIAVTYRGTRVGTVKAGAASSANTGYPSHGTKRGFEGVIALPAGTTGDVCLTVLNVGIGSNTSLGCRSLRVFGNDPIGSVDAVDVGPSTVRVSGWAIDRQTTAGVTVELVVDGAVVARATANGDRPDVGRAYPGYGSKHGYVLSGALGAGAQEVCLRAVNVGAGTTSTLSCRSVDAPTGPPQFVVESTVRSATGYTYTGYAMDPDSTSPVTVKAVTSSGKQLASTVANRSRPDRAAAWPLYGADQGFSIFVPLGAATADFCLTAVNVGAGTDATRCETFGPHPVGRIDTVTAAPGGFDVTGWALDPDSASPISVHVYVDGKHVATTKADRSRTDIASAYPAYGAAHGYTARVQASAGTHTVCAYGINVGGGKNGMIGVCKQVVVRGGSPDGRLDSVTPTANGATVSGWAIDYDTASPITVHLYVDGRMTTTTVANVTRPDIAAAYPKWGGAHGFTASLPLSKGVHEICAYGINVGSGKNDLLTCKTVTVR</sequence>
<proteinExistence type="predicted"/>
<comment type="caution">
    <text evidence="2">The sequence shown here is derived from an EMBL/GenBank/DDBJ whole genome shotgun (WGS) entry which is preliminary data.</text>
</comment>
<feature type="signal peptide" evidence="1">
    <location>
        <begin position="1"/>
        <end position="28"/>
    </location>
</feature>
<dbReference type="OrthoDB" id="9764271at2"/>
<gene>
    <name evidence="2" type="ORF">ELQ94_07440</name>
</gene>
<evidence type="ECO:0008006" key="4">
    <source>
        <dbReference type="Google" id="ProtNLM"/>
    </source>
</evidence>
<dbReference type="EMBL" id="RZGZ01000002">
    <property type="protein sequence ID" value="RUR01332.1"/>
    <property type="molecule type" value="Genomic_DNA"/>
</dbReference>
<keyword evidence="1" id="KW-0732">Signal</keyword>
<dbReference type="Proteomes" id="UP000274909">
    <property type="component" value="Unassembled WGS sequence"/>
</dbReference>
<evidence type="ECO:0000256" key="1">
    <source>
        <dbReference type="SAM" id="SignalP"/>
    </source>
</evidence>
<dbReference type="RefSeq" id="WP_127048755.1">
    <property type="nucleotide sequence ID" value="NZ_RZGZ01000002.1"/>
</dbReference>
<evidence type="ECO:0000313" key="3">
    <source>
        <dbReference type="Proteomes" id="UP000274909"/>
    </source>
</evidence>